<dbReference type="PROSITE" id="PS51257">
    <property type="entry name" value="PROKAR_LIPOPROTEIN"/>
    <property type="match status" value="1"/>
</dbReference>
<dbReference type="AlphaFoldDB" id="A0A3P2A980"/>
<evidence type="ECO:0000256" key="1">
    <source>
        <dbReference type="SAM" id="Phobius"/>
    </source>
</evidence>
<reference evidence="2 3" key="1">
    <citation type="submission" date="2018-11" db="EMBL/GenBank/DDBJ databases">
        <title>Genomes From Bacteria Associated with the Canine Oral Cavity: a Test Case for Automated Genome-Based Taxonomic Assignment.</title>
        <authorList>
            <person name="Coil D.A."/>
            <person name="Jospin G."/>
            <person name="Darling A.E."/>
            <person name="Wallis C."/>
            <person name="Davis I.J."/>
            <person name="Harris S."/>
            <person name="Eisen J.A."/>
            <person name="Holcombe L.J."/>
            <person name="O'Flynn C."/>
        </authorList>
    </citation>
    <scope>NUCLEOTIDE SEQUENCE [LARGE SCALE GENOMIC DNA]</scope>
    <source>
        <strain evidence="2 3">OH1047_COT-310</strain>
    </source>
</reference>
<name>A0A3P2A980_9BACE</name>
<feature type="transmembrane region" description="Helical" evidence="1">
    <location>
        <begin position="68"/>
        <end position="90"/>
    </location>
</feature>
<comment type="caution">
    <text evidence="2">The sequence shown here is derived from an EMBL/GenBank/DDBJ whole genome shotgun (WGS) entry which is preliminary data.</text>
</comment>
<evidence type="ECO:0000313" key="3">
    <source>
        <dbReference type="Proteomes" id="UP000279562"/>
    </source>
</evidence>
<dbReference type="RefSeq" id="WP_125238925.1">
    <property type="nucleotide sequence ID" value="NZ_RQYF01000018.1"/>
</dbReference>
<feature type="transmembrane region" description="Helical" evidence="1">
    <location>
        <begin position="105"/>
        <end position="126"/>
    </location>
</feature>
<dbReference type="Proteomes" id="UP000279562">
    <property type="component" value="Unassembled WGS sequence"/>
</dbReference>
<evidence type="ECO:0000313" key="2">
    <source>
        <dbReference type="EMBL" id="RRD91957.1"/>
    </source>
</evidence>
<dbReference type="EMBL" id="RQYF01000018">
    <property type="protein sequence ID" value="RRD91957.1"/>
    <property type="molecule type" value="Genomic_DNA"/>
</dbReference>
<proteinExistence type="predicted"/>
<evidence type="ECO:0008006" key="4">
    <source>
        <dbReference type="Google" id="ProtNLM"/>
    </source>
</evidence>
<keyword evidence="3" id="KW-1185">Reference proteome</keyword>
<accession>A0A3P2A980</accession>
<keyword evidence="1" id="KW-0812">Transmembrane</keyword>
<keyword evidence="1" id="KW-0472">Membrane</keyword>
<protein>
    <recommendedName>
        <fullName evidence="4">Transmembrane protein</fullName>
    </recommendedName>
</protein>
<feature type="transmembrane region" description="Helical" evidence="1">
    <location>
        <begin position="180"/>
        <end position="207"/>
    </location>
</feature>
<sequence length="555" mass="65669">MKDVFVLFILCLSLISCSSEKEEEKSLSNKAKNTITWLEQLQESGDISEVTFQEAKENIQKYDNRFFLWKYCFFLVFIIYIIASSSYIYFITDKNLDRRYPLSKWYVYSVWLYSGLFGGHISLLWNNHHTTISAIWRFFSYTIVIIAFIFNYTAIMYFYDMPSILRLYDETWKWSMPNSYFLHYSLLAVELLFLVNIIGGLLFIPYWTYVYNALYFRRHHENDKILSGKPVKIDFFYKQLSKHIKELNKNLEEIKVYVEQDYYIEDPNKDYSFWGDCKRFFKNIATLGNSSKLEKEVDRLRLLNECCIQLQEDIQETEYYNDTLYSFLEKYRIAAYRNLFLAKELIAIIKTKISSQQQSLIVDEFKSITTPDPFFSGIDFRASDITFNSDNFFVSVENKIEDLTNELGKRLEREQNLSKEDFINAGIELGIHTAIEAITNIINLYSDTLNARKEVNENIRKSIRYIDKAIPAIQKYQVALMRESEVLLALSKCNKAFIHAYEPLRIQVFGKPTFGSFLKGIKKNQAVFKTEEFHKKLHHLILVSSEYNKINQIKA</sequence>
<gene>
    <name evidence="2" type="ORF">EII33_05960</name>
</gene>
<organism evidence="2 3">
    <name type="scientific">Prevotella heparinolytica</name>
    <dbReference type="NCBI Taxonomy" id="28113"/>
    <lineage>
        <taxon>Bacteria</taxon>
        <taxon>Pseudomonadati</taxon>
        <taxon>Bacteroidota</taxon>
        <taxon>Bacteroidia</taxon>
        <taxon>Bacteroidales</taxon>
        <taxon>Bacteroidaceae</taxon>
        <taxon>Bacteroides</taxon>
    </lineage>
</organism>
<feature type="transmembrane region" description="Helical" evidence="1">
    <location>
        <begin position="138"/>
        <end position="159"/>
    </location>
</feature>
<keyword evidence="1" id="KW-1133">Transmembrane helix</keyword>